<dbReference type="Proteomes" id="UP000565711">
    <property type="component" value="Unassembled WGS sequence"/>
</dbReference>
<organism evidence="3 4">
    <name type="scientific">Nocardia vermiculata</name>
    <dbReference type="NCBI Taxonomy" id="257274"/>
    <lineage>
        <taxon>Bacteria</taxon>
        <taxon>Bacillati</taxon>
        <taxon>Actinomycetota</taxon>
        <taxon>Actinomycetes</taxon>
        <taxon>Mycobacteriales</taxon>
        <taxon>Nocardiaceae</taxon>
        <taxon>Nocardia</taxon>
    </lineage>
</organism>
<evidence type="ECO:0000256" key="1">
    <source>
        <dbReference type="ARBA" id="ARBA00022857"/>
    </source>
</evidence>
<dbReference type="SUPFAM" id="SSF51735">
    <property type="entry name" value="NAD(P)-binding Rossmann-fold domains"/>
    <property type="match status" value="1"/>
</dbReference>
<accession>A0A846XY83</accession>
<dbReference type="InterPro" id="IPR013149">
    <property type="entry name" value="ADH-like_C"/>
</dbReference>
<dbReference type="AlphaFoldDB" id="A0A846XY83"/>
<evidence type="ECO:0000313" key="3">
    <source>
        <dbReference type="EMBL" id="NKY50715.1"/>
    </source>
</evidence>
<protein>
    <submittedName>
        <fullName evidence="3">NADPH:quinone reductase</fullName>
    </submittedName>
</protein>
<dbReference type="InterPro" id="IPR036291">
    <property type="entry name" value="NAD(P)-bd_dom_sf"/>
</dbReference>
<dbReference type="InterPro" id="IPR011032">
    <property type="entry name" value="GroES-like_sf"/>
</dbReference>
<dbReference type="GO" id="GO:0016491">
    <property type="term" value="F:oxidoreductase activity"/>
    <property type="evidence" value="ECO:0007669"/>
    <property type="project" value="InterPro"/>
</dbReference>
<name>A0A846XY83_9NOCA</name>
<evidence type="ECO:0000313" key="4">
    <source>
        <dbReference type="Proteomes" id="UP000565711"/>
    </source>
</evidence>
<keyword evidence="4" id="KW-1185">Reference proteome</keyword>
<dbReference type="InterPro" id="IPR051603">
    <property type="entry name" value="Zinc-ADH_QOR/CCCR"/>
</dbReference>
<dbReference type="SMART" id="SM00829">
    <property type="entry name" value="PKS_ER"/>
    <property type="match status" value="1"/>
</dbReference>
<dbReference type="CDD" id="cd08253">
    <property type="entry name" value="zeta_crystallin"/>
    <property type="match status" value="1"/>
</dbReference>
<keyword evidence="1" id="KW-0521">NADP</keyword>
<dbReference type="Gene3D" id="3.90.180.10">
    <property type="entry name" value="Medium-chain alcohol dehydrogenases, catalytic domain"/>
    <property type="match status" value="1"/>
</dbReference>
<comment type="caution">
    <text evidence="3">The sequence shown here is derived from an EMBL/GenBank/DDBJ whole genome shotgun (WGS) entry which is preliminary data.</text>
</comment>
<dbReference type="Gene3D" id="3.40.50.720">
    <property type="entry name" value="NAD(P)-binding Rossmann-like Domain"/>
    <property type="match status" value="1"/>
</dbReference>
<feature type="domain" description="Enoyl reductase (ER)" evidence="2">
    <location>
        <begin position="10"/>
        <end position="323"/>
    </location>
</feature>
<dbReference type="PANTHER" id="PTHR44154">
    <property type="entry name" value="QUINONE OXIDOREDUCTASE"/>
    <property type="match status" value="1"/>
</dbReference>
<dbReference type="PANTHER" id="PTHR44154:SF1">
    <property type="entry name" value="QUINONE OXIDOREDUCTASE"/>
    <property type="match status" value="1"/>
</dbReference>
<dbReference type="SUPFAM" id="SSF50129">
    <property type="entry name" value="GroES-like"/>
    <property type="match status" value="1"/>
</dbReference>
<evidence type="ECO:0000259" key="2">
    <source>
        <dbReference type="SMART" id="SM00829"/>
    </source>
</evidence>
<dbReference type="InterPro" id="IPR013154">
    <property type="entry name" value="ADH-like_N"/>
</dbReference>
<sequence>MEAAYVRELGGPDTIRCGQLPVPVIGPTDVLVSVEAVTVNPVDTLVRSGAFPTPTPFPFVIGRDLVGTVAAVGAGVGGFAVGDQVWENSLGHGGRQGSFAQYATVPVDRLYRLPDGADPMQAVAVAHMAATAWLGLFRHARLEPGQTIYVGGGAGNIGDAVVRLAAAAGARVIAGASGAGLDHCRDAGATAVVDYHDPHAVEQIRGAAGGGVDVYWDTSGHHDFDAAVSSTARGGRILLTAAGPRPRVPLPVDVAYTRDISLHGFVISNATIPDLAAAARTINQGLANGILVARIADVLPLARAAEAHRRMEAGHVSGARLILRPLSTVGR</sequence>
<dbReference type="InterPro" id="IPR020843">
    <property type="entry name" value="ER"/>
</dbReference>
<dbReference type="Pfam" id="PF00107">
    <property type="entry name" value="ADH_zinc_N"/>
    <property type="match status" value="1"/>
</dbReference>
<proteinExistence type="predicted"/>
<gene>
    <name evidence="3" type="ORF">HGA08_10880</name>
</gene>
<dbReference type="Pfam" id="PF08240">
    <property type="entry name" value="ADH_N"/>
    <property type="match status" value="1"/>
</dbReference>
<reference evidence="3 4" key="1">
    <citation type="submission" date="2020-04" db="EMBL/GenBank/DDBJ databases">
        <title>MicrobeNet Type strains.</title>
        <authorList>
            <person name="Nicholson A.C."/>
        </authorList>
    </citation>
    <scope>NUCLEOTIDE SEQUENCE [LARGE SCALE GENOMIC DNA]</scope>
    <source>
        <strain evidence="3 4">JCM 12354</strain>
    </source>
</reference>
<dbReference type="EMBL" id="JAAXOP010000005">
    <property type="protein sequence ID" value="NKY50715.1"/>
    <property type="molecule type" value="Genomic_DNA"/>
</dbReference>